<dbReference type="GO" id="GO:0015631">
    <property type="term" value="F:tubulin binding"/>
    <property type="evidence" value="ECO:0007669"/>
    <property type="project" value="TreeGrafter"/>
</dbReference>
<sequence>MRTSLQLGARPDSRDRRRGVRFRTSLHNTVLDVMQSQGGWVETESDLDWDLHWADVGWIRENLDAFTPLQDHQSKLSVLKRINHFQNHYELTRKDLLVKNLKRTKRQLERSGDADSRREAEFYDFWSATFVLPHEYGMFVEEFKRTPGGRWIMKPVGKAQGRGIFLFEKLSDISEWKRDASWKGDGGMQAKTADTYIVQKYVESPYLIGGKKFDLRLYVLVTSFSSLTFWIYRAGFARFSRTRYSQHKGDMDNLFMHLTNASVQKGADDYDKRLGCKWPLRSLKMFLISKHGQEAVDHLFGAIQSLITRSLVAVQPTIIQDRHCFELYGYDVLIDSALKPWLVEVNASPSLTGDTEADYALKANVVQDTLNVVDVERRREGNELHVGGFDLIWSNGSAVPNAKPNGYSSYLGCTFEMMDSPERD</sequence>
<reference evidence="6" key="1">
    <citation type="submission" date="2023-08" db="EMBL/GenBank/DDBJ databases">
        <title>Reference Genome Resource for the Citrus Pathogen Phytophthora citrophthora.</title>
        <authorList>
            <person name="Moller H."/>
            <person name="Coetzee B."/>
            <person name="Rose L.J."/>
            <person name="Van Niekerk J.M."/>
        </authorList>
    </citation>
    <scope>NUCLEOTIDE SEQUENCE</scope>
    <source>
        <strain evidence="6">STE-U-9442</strain>
    </source>
</reference>
<dbReference type="PROSITE" id="PS51221">
    <property type="entry name" value="TTL"/>
    <property type="match status" value="1"/>
</dbReference>
<accession>A0AAD9LEA1</accession>
<dbReference type="GO" id="GO:0005524">
    <property type="term" value="F:ATP binding"/>
    <property type="evidence" value="ECO:0007669"/>
    <property type="project" value="UniProtKB-KW"/>
</dbReference>
<protein>
    <recommendedName>
        <fullName evidence="5">Tubulin--tyrosine ligase-like protein 9</fullName>
    </recommendedName>
</protein>
<keyword evidence="2" id="KW-0436">Ligase</keyword>
<evidence type="ECO:0000313" key="7">
    <source>
        <dbReference type="Proteomes" id="UP001259832"/>
    </source>
</evidence>
<dbReference type="GO" id="GO:0000226">
    <property type="term" value="P:microtubule cytoskeleton organization"/>
    <property type="evidence" value="ECO:0007669"/>
    <property type="project" value="TreeGrafter"/>
</dbReference>
<dbReference type="PANTHER" id="PTHR12241:SF39">
    <property type="entry name" value="TUBULIN POLYGLUTAMYLASE TTLL9-RELATED"/>
    <property type="match status" value="1"/>
</dbReference>
<dbReference type="SUPFAM" id="SSF56059">
    <property type="entry name" value="Glutathione synthetase ATP-binding domain-like"/>
    <property type="match status" value="1"/>
</dbReference>
<dbReference type="AlphaFoldDB" id="A0AAD9LEA1"/>
<keyword evidence="3" id="KW-0547">Nucleotide-binding</keyword>
<dbReference type="Gene3D" id="3.30.470.20">
    <property type="entry name" value="ATP-grasp fold, B domain"/>
    <property type="match status" value="1"/>
</dbReference>
<name>A0AAD9LEA1_9STRA</name>
<proteinExistence type="inferred from homology"/>
<organism evidence="6 7">
    <name type="scientific">Phytophthora citrophthora</name>
    <dbReference type="NCBI Taxonomy" id="4793"/>
    <lineage>
        <taxon>Eukaryota</taxon>
        <taxon>Sar</taxon>
        <taxon>Stramenopiles</taxon>
        <taxon>Oomycota</taxon>
        <taxon>Peronosporomycetes</taxon>
        <taxon>Peronosporales</taxon>
        <taxon>Peronosporaceae</taxon>
        <taxon>Phytophthora</taxon>
    </lineage>
</organism>
<dbReference type="GO" id="GO:0070740">
    <property type="term" value="F:tubulin-glutamic acid ligase activity"/>
    <property type="evidence" value="ECO:0007669"/>
    <property type="project" value="TreeGrafter"/>
</dbReference>
<dbReference type="Proteomes" id="UP001259832">
    <property type="component" value="Unassembled WGS sequence"/>
</dbReference>
<dbReference type="GO" id="GO:0036064">
    <property type="term" value="C:ciliary basal body"/>
    <property type="evidence" value="ECO:0007669"/>
    <property type="project" value="TreeGrafter"/>
</dbReference>
<keyword evidence="7" id="KW-1185">Reference proteome</keyword>
<gene>
    <name evidence="6" type="ORF">P3T76_012358</name>
</gene>
<dbReference type="PANTHER" id="PTHR12241">
    <property type="entry name" value="TUBULIN POLYGLUTAMYLASE"/>
    <property type="match status" value="1"/>
</dbReference>
<evidence type="ECO:0000256" key="1">
    <source>
        <dbReference type="ARBA" id="ARBA00006820"/>
    </source>
</evidence>
<evidence type="ECO:0000313" key="6">
    <source>
        <dbReference type="EMBL" id="KAK1932364.1"/>
    </source>
</evidence>
<evidence type="ECO:0000256" key="4">
    <source>
        <dbReference type="ARBA" id="ARBA00022840"/>
    </source>
</evidence>
<comment type="similarity">
    <text evidence="1">Belongs to the tubulin--tyrosine ligase family.</text>
</comment>
<dbReference type="InterPro" id="IPR004344">
    <property type="entry name" value="TTL/TTLL_fam"/>
</dbReference>
<dbReference type="EMBL" id="JASMQC010000030">
    <property type="protein sequence ID" value="KAK1932364.1"/>
    <property type="molecule type" value="Genomic_DNA"/>
</dbReference>
<evidence type="ECO:0000256" key="2">
    <source>
        <dbReference type="ARBA" id="ARBA00022598"/>
    </source>
</evidence>
<comment type="caution">
    <text evidence="6">The sequence shown here is derived from an EMBL/GenBank/DDBJ whole genome shotgun (WGS) entry which is preliminary data.</text>
</comment>
<evidence type="ECO:0000256" key="5">
    <source>
        <dbReference type="ARBA" id="ARBA00030445"/>
    </source>
</evidence>
<keyword evidence="4" id="KW-0067">ATP-binding</keyword>
<dbReference type="Pfam" id="PF03133">
    <property type="entry name" value="TTL"/>
    <property type="match status" value="1"/>
</dbReference>
<evidence type="ECO:0000256" key="3">
    <source>
        <dbReference type="ARBA" id="ARBA00022741"/>
    </source>
</evidence>